<dbReference type="PANTHER" id="PTHR11435">
    <property type="entry name" value="NADH UBIQUINONE OXIDOREDUCTASE SUBUNIT ND6"/>
    <property type="match status" value="1"/>
</dbReference>
<dbReference type="InterPro" id="IPR050269">
    <property type="entry name" value="ComplexI_Subunit6"/>
</dbReference>
<keyword evidence="10 16" id="KW-1133">Transmembrane helix</keyword>
<proteinExistence type="inferred from homology"/>
<evidence type="ECO:0000256" key="15">
    <source>
        <dbReference type="ARBA" id="ARBA00049551"/>
    </source>
</evidence>
<protein>
    <recommendedName>
        <fullName evidence="4">NADH-ubiquinone oxidoreductase chain 6</fullName>
        <ecNumber evidence="3">7.1.1.2</ecNumber>
    </recommendedName>
    <alternativeName>
        <fullName evidence="14">NADH dehydrogenase subunit 6</fullName>
    </alternativeName>
</protein>
<evidence type="ECO:0000256" key="11">
    <source>
        <dbReference type="ARBA" id="ARBA00023027"/>
    </source>
</evidence>
<name>A0A343C1I7_9COLE</name>
<reference evidence="17" key="1">
    <citation type="submission" date="2016-04" db="EMBL/GenBank/DDBJ databases">
        <title>Mitochondria of beetle species.</title>
        <authorList>
            <person name="Hunter A."/>
            <person name="Moriniere J."/>
            <person name="Tang P."/>
            <person name="Linard B."/>
            <person name="Crampton-Platt A."/>
            <person name="Vogler A.P."/>
        </authorList>
    </citation>
    <scope>NUCLEOTIDE SEQUENCE</scope>
</reference>
<evidence type="ECO:0000256" key="6">
    <source>
        <dbReference type="ARBA" id="ARBA00022660"/>
    </source>
</evidence>
<gene>
    <name evidence="17" type="primary">nad6</name>
</gene>
<keyword evidence="8" id="KW-1278">Translocase</keyword>
<evidence type="ECO:0000256" key="13">
    <source>
        <dbReference type="ARBA" id="ARBA00023136"/>
    </source>
</evidence>
<dbReference type="AlphaFoldDB" id="A0A343C1I7"/>
<geneLocation type="mitochondrion" evidence="17"/>
<evidence type="ECO:0000256" key="14">
    <source>
        <dbReference type="ARBA" id="ARBA00031019"/>
    </source>
</evidence>
<keyword evidence="11" id="KW-0520">NAD</keyword>
<keyword evidence="7 16" id="KW-0812">Transmembrane</keyword>
<evidence type="ECO:0000256" key="4">
    <source>
        <dbReference type="ARBA" id="ARBA00021095"/>
    </source>
</evidence>
<dbReference type="EC" id="7.1.1.2" evidence="3"/>
<evidence type="ECO:0000256" key="1">
    <source>
        <dbReference type="ARBA" id="ARBA00004225"/>
    </source>
</evidence>
<evidence type="ECO:0000256" key="3">
    <source>
        <dbReference type="ARBA" id="ARBA00012944"/>
    </source>
</evidence>
<evidence type="ECO:0000256" key="7">
    <source>
        <dbReference type="ARBA" id="ARBA00022692"/>
    </source>
</evidence>
<accession>A0A343C1I7</accession>
<keyword evidence="6" id="KW-0679">Respiratory chain</keyword>
<evidence type="ECO:0000256" key="16">
    <source>
        <dbReference type="SAM" id="Phobius"/>
    </source>
</evidence>
<keyword evidence="13 16" id="KW-0472">Membrane</keyword>
<evidence type="ECO:0000256" key="12">
    <source>
        <dbReference type="ARBA" id="ARBA00023128"/>
    </source>
</evidence>
<keyword evidence="12 17" id="KW-0496">Mitochondrion</keyword>
<feature type="transmembrane region" description="Helical" evidence="16">
    <location>
        <begin position="46"/>
        <end position="69"/>
    </location>
</feature>
<feature type="transmembrane region" description="Helical" evidence="16">
    <location>
        <begin position="130"/>
        <end position="150"/>
    </location>
</feature>
<organism evidence="17">
    <name type="scientific">Heterocerus parallelus</name>
    <dbReference type="NCBI Taxonomy" id="1587350"/>
    <lineage>
        <taxon>Eukaryota</taxon>
        <taxon>Metazoa</taxon>
        <taxon>Ecdysozoa</taxon>
        <taxon>Arthropoda</taxon>
        <taxon>Hexapoda</taxon>
        <taxon>Insecta</taxon>
        <taxon>Pterygota</taxon>
        <taxon>Neoptera</taxon>
        <taxon>Endopterygota</taxon>
        <taxon>Coleoptera</taxon>
        <taxon>Polyphaga</taxon>
        <taxon>Elateriformia</taxon>
        <taxon>Byrrhoidea</taxon>
        <taxon>Heteroceridae</taxon>
        <taxon>Heterocerus</taxon>
    </lineage>
</organism>
<feature type="transmembrane region" description="Helical" evidence="16">
    <location>
        <begin position="81"/>
        <end position="100"/>
    </location>
</feature>
<dbReference type="GO" id="GO:0031966">
    <property type="term" value="C:mitochondrial membrane"/>
    <property type="evidence" value="ECO:0007669"/>
    <property type="project" value="UniProtKB-SubCell"/>
</dbReference>
<comment type="similarity">
    <text evidence="2">Belongs to the complex I subunit 6 family.</text>
</comment>
<keyword evidence="5" id="KW-0813">Transport</keyword>
<dbReference type="GO" id="GO:0008137">
    <property type="term" value="F:NADH dehydrogenase (ubiquinone) activity"/>
    <property type="evidence" value="ECO:0007669"/>
    <property type="project" value="UniProtKB-EC"/>
</dbReference>
<evidence type="ECO:0000256" key="5">
    <source>
        <dbReference type="ARBA" id="ARBA00022448"/>
    </source>
</evidence>
<dbReference type="EMBL" id="KX087297">
    <property type="protein sequence ID" value="ARH53880.1"/>
    <property type="molecule type" value="Genomic_DNA"/>
</dbReference>
<evidence type="ECO:0000256" key="2">
    <source>
        <dbReference type="ARBA" id="ARBA00005698"/>
    </source>
</evidence>
<evidence type="ECO:0000256" key="10">
    <source>
        <dbReference type="ARBA" id="ARBA00022989"/>
    </source>
</evidence>
<evidence type="ECO:0000313" key="17">
    <source>
        <dbReference type="EMBL" id="ARH53880.1"/>
    </source>
</evidence>
<sequence>MLFLMSSSMTISLIFLFLKHPMSMGMALLSQTLMFTMISGSFFSNFWFSYIMFIIMIGGMLVLFIYMTSIASNEMFNFSKILTFSSILTFNLSMMLITMMSKKLPDMNYFSQEYELELTLNKFFNWPSNLITITVILYLLITLIAVVKISNKSQGPLRQKF</sequence>
<comment type="catalytic activity">
    <reaction evidence="15">
        <text>a ubiquinone + NADH + 5 H(+)(in) = a ubiquinol + NAD(+) + 4 H(+)(out)</text>
        <dbReference type="Rhea" id="RHEA:29091"/>
        <dbReference type="Rhea" id="RHEA-COMP:9565"/>
        <dbReference type="Rhea" id="RHEA-COMP:9566"/>
        <dbReference type="ChEBI" id="CHEBI:15378"/>
        <dbReference type="ChEBI" id="CHEBI:16389"/>
        <dbReference type="ChEBI" id="CHEBI:17976"/>
        <dbReference type="ChEBI" id="CHEBI:57540"/>
        <dbReference type="ChEBI" id="CHEBI:57945"/>
        <dbReference type="EC" id="7.1.1.2"/>
    </reaction>
</comment>
<keyword evidence="9" id="KW-0249">Electron transport</keyword>
<dbReference type="PANTHER" id="PTHR11435:SF1">
    <property type="entry name" value="NADH-UBIQUINONE OXIDOREDUCTASE CHAIN 6"/>
    <property type="match status" value="1"/>
</dbReference>
<evidence type="ECO:0000256" key="9">
    <source>
        <dbReference type="ARBA" id="ARBA00022982"/>
    </source>
</evidence>
<evidence type="ECO:0000256" key="8">
    <source>
        <dbReference type="ARBA" id="ARBA00022967"/>
    </source>
</evidence>
<comment type="subcellular location">
    <subcellularLocation>
        <location evidence="1">Mitochondrion membrane</location>
        <topology evidence="1">Multi-pass membrane protein</topology>
    </subcellularLocation>
</comment>